<dbReference type="Gene3D" id="3.10.180.10">
    <property type="entry name" value="2,3-Dihydroxybiphenyl 1,2-Dioxygenase, domain 1"/>
    <property type="match status" value="2"/>
</dbReference>
<comment type="similarity">
    <text evidence="1">Belongs to the 4HPPD family.</text>
</comment>
<feature type="binding site" evidence="5">
    <location>
        <position position="339"/>
    </location>
    <ligand>
        <name>Fe cation</name>
        <dbReference type="ChEBI" id="CHEBI:24875"/>
    </ligand>
</feature>
<dbReference type="GO" id="GO:0006572">
    <property type="term" value="P:L-tyrosine catabolic process"/>
    <property type="evidence" value="ECO:0007669"/>
    <property type="project" value="TreeGrafter"/>
</dbReference>
<evidence type="ECO:0000256" key="2">
    <source>
        <dbReference type="ARBA" id="ARBA00022723"/>
    </source>
</evidence>
<dbReference type="SUPFAM" id="SSF54593">
    <property type="entry name" value="Glyoxalase/Bleomycin resistance protein/Dihydroxybiphenyl dioxygenase"/>
    <property type="match status" value="1"/>
</dbReference>
<comment type="caution">
    <text evidence="7">The sequence shown here is derived from an EMBL/GenBank/DDBJ whole genome shotgun (WGS) entry which is preliminary data.</text>
</comment>
<evidence type="ECO:0000256" key="3">
    <source>
        <dbReference type="ARBA" id="ARBA00022737"/>
    </source>
</evidence>
<dbReference type="InterPro" id="IPR004360">
    <property type="entry name" value="Glyas_Fos-R_dOase_dom"/>
</dbReference>
<comment type="cofactor">
    <cofactor evidence="5">
        <name>Fe cation</name>
        <dbReference type="ChEBI" id="CHEBI:24875"/>
    </cofactor>
    <text evidence="5">Binds 1 Fe cation per subunit.</text>
</comment>
<keyword evidence="4 5" id="KW-0408">Iron</keyword>
<dbReference type="InterPro" id="IPR037523">
    <property type="entry name" value="VOC_core"/>
</dbReference>
<protein>
    <submittedName>
        <fullName evidence="7">4-hydroxymandelate synthase</fullName>
        <ecNumber evidence="7">1.13.11.46</ecNumber>
    </submittedName>
</protein>
<feature type="domain" description="VOC" evidence="6">
    <location>
        <begin position="177"/>
        <end position="328"/>
    </location>
</feature>
<dbReference type="GO" id="GO:0050585">
    <property type="term" value="F:4-hydroxymandelate synthase activity"/>
    <property type="evidence" value="ECO:0007669"/>
    <property type="project" value="UniProtKB-EC"/>
</dbReference>
<dbReference type="EMBL" id="JADBEB010000001">
    <property type="protein sequence ID" value="MBE1489733.1"/>
    <property type="molecule type" value="Genomic_DNA"/>
</dbReference>
<keyword evidence="2 5" id="KW-0479">Metal-binding</keyword>
<dbReference type="CDD" id="cd08342">
    <property type="entry name" value="HPPD_N_like"/>
    <property type="match status" value="1"/>
</dbReference>
<keyword evidence="7" id="KW-0560">Oxidoreductase</keyword>
<dbReference type="Pfam" id="PF13669">
    <property type="entry name" value="Glyoxalase_4"/>
    <property type="match status" value="1"/>
</dbReference>
<reference evidence="7" key="1">
    <citation type="submission" date="2020-10" db="EMBL/GenBank/DDBJ databases">
        <title>Sequencing the genomes of 1000 actinobacteria strains.</title>
        <authorList>
            <person name="Klenk H.-P."/>
        </authorList>
    </citation>
    <scope>NUCLEOTIDE SEQUENCE</scope>
    <source>
        <strain evidence="7">DSM 46832</strain>
    </source>
</reference>
<evidence type="ECO:0000313" key="8">
    <source>
        <dbReference type="Proteomes" id="UP000649753"/>
    </source>
</evidence>
<dbReference type="GO" id="GO:0046872">
    <property type="term" value="F:metal ion binding"/>
    <property type="evidence" value="ECO:0007669"/>
    <property type="project" value="UniProtKB-KW"/>
</dbReference>
<keyword evidence="8" id="KW-1185">Reference proteome</keyword>
<dbReference type="PANTHER" id="PTHR11959:SF1">
    <property type="entry name" value="4-HYDROXYPHENYLPYRUVATE DIOXYGENASE"/>
    <property type="match status" value="1"/>
</dbReference>
<dbReference type="AlphaFoldDB" id="A0A927R1H7"/>
<evidence type="ECO:0000259" key="6">
    <source>
        <dbReference type="PROSITE" id="PS51819"/>
    </source>
</evidence>
<organism evidence="7 8">
    <name type="scientific">Plantactinospora soyae</name>
    <dbReference type="NCBI Taxonomy" id="1544732"/>
    <lineage>
        <taxon>Bacteria</taxon>
        <taxon>Bacillati</taxon>
        <taxon>Actinomycetota</taxon>
        <taxon>Actinomycetes</taxon>
        <taxon>Micromonosporales</taxon>
        <taxon>Micromonosporaceae</taxon>
        <taxon>Plantactinospora</taxon>
    </lineage>
</organism>
<accession>A0A927R1H7</accession>
<dbReference type="PANTHER" id="PTHR11959">
    <property type="entry name" value="4-HYDROXYPHENYLPYRUVATE DIOXYGENASE"/>
    <property type="match status" value="1"/>
</dbReference>
<dbReference type="EC" id="1.13.11.46" evidence="7"/>
<sequence length="370" mass="40342">MAFSVIDGHPCPPICGSFWRSVTMSPTRASEDMTIDHVEFYVESIENNIEWLVNGYGCSVRSTSAAGPGDVRSVVVGQGDIDLVLTEPVEPDHPVAAYVRRHGDGIANIGLRVPDAAEAFAWAVRRGARPVAPPLERNGVVTASIIGFGDVAHTFVQRPAGSVPFDEPVHAGTGLLKVDHFAVVVEPGQIDDTVEFYRQVLDFELTLAERIATGDQAMFIKVVQSRSRAVTLTLIESDASTEPSHVDAFLKDHGGAGVQHMALSCADIRSSVRQIMDNGIELLSSPDAYYALLAERMQPARHSVASLRELNILFDEDHDGQLYQIFAKSVHPRNTIFLELIERAGATTFGSSNIKSLYEAVEGQRYRDTN</sequence>
<dbReference type="PROSITE" id="PS51819">
    <property type="entry name" value="VOC"/>
    <property type="match status" value="2"/>
</dbReference>
<dbReference type="NCBIfam" id="TIGR01263">
    <property type="entry name" value="4HPPD"/>
    <property type="match status" value="1"/>
</dbReference>
<keyword evidence="3" id="KW-0677">Repeat</keyword>
<evidence type="ECO:0000256" key="4">
    <source>
        <dbReference type="ARBA" id="ARBA00023004"/>
    </source>
</evidence>
<dbReference type="Pfam" id="PF00903">
    <property type="entry name" value="Glyoxalase"/>
    <property type="match status" value="1"/>
</dbReference>
<dbReference type="InterPro" id="IPR029068">
    <property type="entry name" value="Glyas_Bleomycin-R_OHBP_Dase"/>
</dbReference>
<evidence type="ECO:0000256" key="1">
    <source>
        <dbReference type="ARBA" id="ARBA00005877"/>
    </source>
</evidence>
<proteinExistence type="inferred from homology"/>
<dbReference type="Proteomes" id="UP000649753">
    <property type="component" value="Unassembled WGS sequence"/>
</dbReference>
<name>A0A927R1H7_9ACTN</name>
<evidence type="ECO:0000256" key="5">
    <source>
        <dbReference type="PIRSR" id="PIRSR009283-1"/>
    </source>
</evidence>
<dbReference type="RefSeq" id="WP_225945695.1">
    <property type="nucleotide sequence ID" value="NZ_JADBEB010000001.1"/>
</dbReference>
<feature type="binding site" evidence="5">
    <location>
        <position position="180"/>
    </location>
    <ligand>
        <name>Fe cation</name>
        <dbReference type="ChEBI" id="CHEBI:24875"/>
    </ligand>
</feature>
<dbReference type="GO" id="GO:0003868">
    <property type="term" value="F:4-hydroxyphenylpyruvate dioxygenase activity"/>
    <property type="evidence" value="ECO:0007669"/>
    <property type="project" value="InterPro"/>
</dbReference>
<gene>
    <name evidence="7" type="ORF">H4W31_005371</name>
</gene>
<dbReference type="PIRSF" id="PIRSF009283">
    <property type="entry name" value="HPP_dOase"/>
    <property type="match status" value="1"/>
</dbReference>
<dbReference type="InterPro" id="IPR005956">
    <property type="entry name" value="4OHPhenylPyrv_dOase"/>
</dbReference>
<feature type="binding site" evidence="5">
    <location>
        <position position="260"/>
    </location>
    <ligand>
        <name>Fe cation</name>
        <dbReference type="ChEBI" id="CHEBI:24875"/>
    </ligand>
</feature>
<dbReference type="InterPro" id="IPR041736">
    <property type="entry name" value="4OHPhenylPyrv_dOase_N"/>
</dbReference>
<evidence type="ECO:0000313" key="7">
    <source>
        <dbReference type="EMBL" id="MBE1489733.1"/>
    </source>
</evidence>
<feature type="domain" description="VOC" evidence="6">
    <location>
        <begin position="34"/>
        <end position="158"/>
    </location>
</feature>